<evidence type="ECO:0000256" key="1">
    <source>
        <dbReference type="SAM" id="MobiDB-lite"/>
    </source>
</evidence>
<feature type="region of interest" description="Disordered" evidence="1">
    <location>
        <begin position="156"/>
        <end position="191"/>
    </location>
</feature>
<protein>
    <submittedName>
        <fullName evidence="2">Uncharacterized protein</fullName>
    </submittedName>
</protein>
<evidence type="ECO:0000313" key="2">
    <source>
        <dbReference type="EMBL" id="KAK8578829.1"/>
    </source>
</evidence>
<keyword evidence="3" id="KW-1185">Reference proteome</keyword>
<comment type="caution">
    <text evidence="2">The sequence shown here is derived from an EMBL/GenBank/DDBJ whole genome shotgun (WGS) entry which is preliminary data.</text>
</comment>
<accession>A0ABR2FDJ7</accession>
<evidence type="ECO:0000313" key="3">
    <source>
        <dbReference type="Proteomes" id="UP001472677"/>
    </source>
</evidence>
<dbReference type="Proteomes" id="UP001472677">
    <property type="component" value="Unassembled WGS sequence"/>
</dbReference>
<dbReference type="EMBL" id="JBBPBM010000006">
    <property type="protein sequence ID" value="KAK8578829.1"/>
    <property type="molecule type" value="Genomic_DNA"/>
</dbReference>
<proteinExistence type="predicted"/>
<gene>
    <name evidence="2" type="ORF">V6N12_069173</name>
</gene>
<organism evidence="2 3">
    <name type="scientific">Hibiscus sabdariffa</name>
    <name type="common">roselle</name>
    <dbReference type="NCBI Taxonomy" id="183260"/>
    <lineage>
        <taxon>Eukaryota</taxon>
        <taxon>Viridiplantae</taxon>
        <taxon>Streptophyta</taxon>
        <taxon>Embryophyta</taxon>
        <taxon>Tracheophyta</taxon>
        <taxon>Spermatophyta</taxon>
        <taxon>Magnoliopsida</taxon>
        <taxon>eudicotyledons</taxon>
        <taxon>Gunneridae</taxon>
        <taxon>Pentapetalae</taxon>
        <taxon>rosids</taxon>
        <taxon>malvids</taxon>
        <taxon>Malvales</taxon>
        <taxon>Malvaceae</taxon>
        <taxon>Malvoideae</taxon>
        <taxon>Hibiscus</taxon>
    </lineage>
</organism>
<sequence>MQVEHRRRRPITQRTDDRDKAIVVGNEGLRFGIKFAKTPRKASNPVVPFFDDRPGPASAKLVRDNDVNRVDQGMACDGAITAAPMEDLDTTSIESGVKVMDNNVKESLLNDEERLNVATCDTVVNAPSSLMLSKHKAIRVVEDESKRVVKDNNGRTTYGQIHRAGSKGMNRSLPTGGLPRKVSKSRTKDNH</sequence>
<reference evidence="2 3" key="1">
    <citation type="journal article" date="2024" name="G3 (Bethesda)">
        <title>Genome assembly of Hibiscus sabdariffa L. provides insights into metabolisms of medicinal natural products.</title>
        <authorList>
            <person name="Kim T."/>
        </authorList>
    </citation>
    <scope>NUCLEOTIDE SEQUENCE [LARGE SCALE GENOMIC DNA]</scope>
    <source>
        <strain evidence="2">TK-2024</strain>
        <tissue evidence="2">Old leaves</tissue>
    </source>
</reference>
<name>A0ABR2FDJ7_9ROSI</name>